<evidence type="ECO:0000313" key="2">
    <source>
        <dbReference type="Proteomes" id="UP000683925"/>
    </source>
</evidence>
<sequence>MGICVSNMKYRKDNQQKEGELGQMVNKLRTSPCPEEILKKRISIDTPYNAYRNPILNRRLRGSVTITTSS</sequence>
<dbReference type="OMA" id="DTPYNAY"/>
<organism evidence="1 2">
    <name type="scientific">Paramecium octaurelia</name>
    <dbReference type="NCBI Taxonomy" id="43137"/>
    <lineage>
        <taxon>Eukaryota</taxon>
        <taxon>Sar</taxon>
        <taxon>Alveolata</taxon>
        <taxon>Ciliophora</taxon>
        <taxon>Intramacronucleata</taxon>
        <taxon>Oligohymenophorea</taxon>
        <taxon>Peniculida</taxon>
        <taxon>Parameciidae</taxon>
        <taxon>Paramecium</taxon>
    </lineage>
</organism>
<dbReference type="EMBL" id="CAJJDP010000053">
    <property type="protein sequence ID" value="CAD8169112.1"/>
    <property type="molecule type" value="Genomic_DNA"/>
</dbReference>
<proteinExistence type="predicted"/>
<accession>A0A8S1UYZ4</accession>
<dbReference type="Proteomes" id="UP000683925">
    <property type="component" value="Unassembled WGS sequence"/>
</dbReference>
<gene>
    <name evidence="1" type="ORF">POCTA_138.1.T0530043</name>
</gene>
<dbReference type="OrthoDB" id="297162at2759"/>
<name>A0A8S1UYZ4_PAROT</name>
<reference evidence="1" key="1">
    <citation type="submission" date="2021-01" db="EMBL/GenBank/DDBJ databases">
        <authorList>
            <consortium name="Genoscope - CEA"/>
            <person name="William W."/>
        </authorList>
    </citation>
    <scope>NUCLEOTIDE SEQUENCE</scope>
</reference>
<evidence type="ECO:0000313" key="1">
    <source>
        <dbReference type="EMBL" id="CAD8169112.1"/>
    </source>
</evidence>
<protein>
    <submittedName>
        <fullName evidence="1">Uncharacterized protein</fullName>
    </submittedName>
</protein>
<dbReference type="AlphaFoldDB" id="A0A8S1UYZ4"/>
<comment type="caution">
    <text evidence="1">The sequence shown here is derived from an EMBL/GenBank/DDBJ whole genome shotgun (WGS) entry which is preliminary data.</text>
</comment>
<keyword evidence="2" id="KW-1185">Reference proteome</keyword>